<dbReference type="Gene3D" id="3.40.309.10">
    <property type="entry name" value="Aldehyde Dehydrogenase, Chain A, domain 2"/>
    <property type="match status" value="1"/>
</dbReference>
<feature type="region of interest" description="Disordered" evidence="6">
    <location>
        <begin position="40"/>
        <end position="60"/>
    </location>
</feature>
<dbReference type="InterPro" id="IPR015590">
    <property type="entry name" value="Aldehyde_DH_dom"/>
</dbReference>
<dbReference type="InterPro" id="IPR029510">
    <property type="entry name" value="Ald_DH_CS_GLU"/>
</dbReference>
<dbReference type="STRING" id="246404.A0A507FMC1"/>
<keyword evidence="9" id="KW-1185">Reference proteome</keyword>
<comment type="caution">
    <text evidence="8">The sequence shown here is derived from an EMBL/GenBank/DDBJ whole genome shotgun (WGS) entry which is preliminary data.</text>
</comment>
<name>A0A507FMC1_9FUNG</name>
<dbReference type="OrthoDB" id="310895at2759"/>
<gene>
    <name evidence="8" type="ORF">CcCBS67573_g02149</name>
</gene>
<dbReference type="InterPro" id="IPR016162">
    <property type="entry name" value="Ald_DH_N"/>
</dbReference>
<evidence type="ECO:0000256" key="3">
    <source>
        <dbReference type="ARBA" id="ARBA00023027"/>
    </source>
</evidence>
<feature type="domain" description="Aldehyde dehydrogenase" evidence="7">
    <location>
        <begin position="39"/>
        <end position="498"/>
    </location>
</feature>
<dbReference type="GO" id="GO:0016620">
    <property type="term" value="F:oxidoreductase activity, acting on the aldehyde or oxo group of donors, NAD or NADP as acceptor"/>
    <property type="evidence" value="ECO:0007669"/>
    <property type="project" value="InterPro"/>
</dbReference>
<dbReference type="InterPro" id="IPR016160">
    <property type="entry name" value="Ald_DH_CS_CYS"/>
</dbReference>
<organism evidence="8 9">
    <name type="scientific">Chytriomyces confervae</name>
    <dbReference type="NCBI Taxonomy" id="246404"/>
    <lineage>
        <taxon>Eukaryota</taxon>
        <taxon>Fungi</taxon>
        <taxon>Fungi incertae sedis</taxon>
        <taxon>Chytridiomycota</taxon>
        <taxon>Chytridiomycota incertae sedis</taxon>
        <taxon>Chytridiomycetes</taxon>
        <taxon>Chytridiales</taxon>
        <taxon>Chytriomycetaceae</taxon>
        <taxon>Chytriomyces</taxon>
    </lineage>
</organism>
<dbReference type="SUPFAM" id="SSF53720">
    <property type="entry name" value="ALDH-like"/>
    <property type="match status" value="1"/>
</dbReference>
<reference evidence="8 9" key="1">
    <citation type="journal article" date="2019" name="Sci. Rep.">
        <title>Comparative genomics of chytrid fungi reveal insights into the obligate biotrophic and pathogenic lifestyle of Synchytrium endobioticum.</title>
        <authorList>
            <person name="van de Vossenberg B.T.L.H."/>
            <person name="Warris S."/>
            <person name="Nguyen H.D.T."/>
            <person name="van Gent-Pelzer M.P.E."/>
            <person name="Joly D.L."/>
            <person name="van de Geest H.C."/>
            <person name="Bonants P.J.M."/>
            <person name="Smith D.S."/>
            <person name="Levesque C.A."/>
            <person name="van der Lee T.A.J."/>
        </authorList>
    </citation>
    <scope>NUCLEOTIDE SEQUENCE [LARGE SCALE GENOMIC DNA]</scope>
    <source>
        <strain evidence="8 9">CBS 675.73</strain>
    </source>
</reference>
<accession>A0A507FMC1</accession>
<evidence type="ECO:0000256" key="2">
    <source>
        <dbReference type="ARBA" id="ARBA00023002"/>
    </source>
</evidence>
<evidence type="ECO:0000256" key="6">
    <source>
        <dbReference type="SAM" id="MobiDB-lite"/>
    </source>
</evidence>
<evidence type="ECO:0000256" key="5">
    <source>
        <dbReference type="RuleBase" id="RU003345"/>
    </source>
</evidence>
<dbReference type="PANTHER" id="PTHR43720">
    <property type="entry name" value="2-AMINOMUCONIC SEMIALDEHYDE DEHYDROGENASE"/>
    <property type="match status" value="1"/>
</dbReference>
<dbReference type="PROSITE" id="PS00687">
    <property type="entry name" value="ALDEHYDE_DEHYDR_GLU"/>
    <property type="match status" value="1"/>
</dbReference>
<dbReference type="FunFam" id="3.40.309.10:FF:000012">
    <property type="entry name" value="Betaine aldehyde dehydrogenase"/>
    <property type="match status" value="1"/>
</dbReference>
<dbReference type="Pfam" id="PF00171">
    <property type="entry name" value="Aldedh"/>
    <property type="match status" value="1"/>
</dbReference>
<sequence length="503" mass="54175">MATTLSNFIGTPPHPGPVTVVSSVLTQVFETDGSFVAPANGGYFDSPNPSDGSVNARVPDSDKRDVDAAAEAASRAFVGWSKTTRAERSTILLRIADLLEARIDEFAAAESKDQGKPLSLAKEVDIPRACHNFRFFATYILHMEDKKTEMDGVSLNFVQKYPVGVAGLISPWNLPLYLATWKLAPAIASGCTCILKPSEFTSVTCWMLCDIFNQAGLPRGVVNMVFGLGPKAGAALVEHPDVKLISFTGGSATGEIIYKSCAPRFKKMSLELGGKNANIIFADADFDKCLATTMASSFRNQGEICLCGSRIFVERSIYSKFLAAFKQKTEQLVVGHPSDPSTQVGALISKAHLDKVMGYVKLAQQEGGVVESGGNLVTNVVNGSGGYYMRPTILTGLTSTSRCAQEEIFGPVVVVIPFDTEAEVLEFANSTQYGLSASLWTTDLNRAIRISSSLEVGTVWVNQWMVRDLNLPFGGSKASGIGREGVPYSFDFFCDERAVMIAL</sequence>
<dbReference type="FunFam" id="3.40.605.10:FF:000007">
    <property type="entry name" value="NAD/NADP-dependent betaine aldehyde dehydrogenase"/>
    <property type="match status" value="1"/>
</dbReference>
<dbReference type="PANTHER" id="PTHR43720:SF2">
    <property type="entry name" value="2-AMINOMUCONIC SEMIALDEHYDE DEHYDROGENASE"/>
    <property type="match status" value="1"/>
</dbReference>
<keyword evidence="2 5" id="KW-0560">Oxidoreductase</keyword>
<evidence type="ECO:0000259" key="7">
    <source>
        <dbReference type="Pfam" id="PF00171"/>
    </source>
</evidence>
<dbReference type="AlphaFoldDB" id="A0A507FMC1"/>
<protein>
    <recommendedName>
        <fullName evidence="7">Aldehyde dehydrogenase domain-containing protein</fullName>
    </recommendedName>
</protein>
<proteinExistence type="inferred from homology"/>
<comment type="similarity">
    <text evidence="1 5">Belongs to the aldehyde dehydrogenase family.</text>
</comment>
<evidence type="ECO:0000256" key="4">
    <source>
        <dbReference type="PROSITE-ProRule" id="PRU10007"/>
    </source>
</evidence>
<dbReference type="CDD" id="cd07093">
    <property type="entry name" value="ALDH_F8_HMSADH"/>
    <property type="match status" value="1"/>
</dbReference>
<evidence type="ECO:0000313" key="9">
    <source>
        <dbReference type="Proteomes" id="UP000320333"/>
    </source>
</evidence>
<evidence type="ECO:0000256" key="1">
    <source>
        <dbReference type="ARBA" id="ARBA00009986"/>
    </source>
</evidence>
<feature type="active site" evidence="4">
    <location>
        <position position="271"/>
    </location>
</feature>
<dbReference type="PROSITE" id="PS00070">
    <property type="entry name" value="ALDEHYDE_DEHYDR_CYS"/>
    <property type="match status" value="1"/>
</dbReference>
<dbReference type="InterPro" id="IPR016163">
    <property type="entry name" value="Ald_DH_C"/>
</dbReference>
<dbReference type="Gene3D" id="3.40.605.10">
    <property type="entry name" value="Aldehyde Dehydrogenase, Chain A, domain 1"/>
    <property type="match status" value="1"/>
</dbReference>
<keyword evidence="3" id="KW-0520">NAD</keyword>
<dbReference type="EMBL" id="QEAP01000042">
    <property type="protein sequence ID" value="TPX76578.1"/>
    <property type="molecule type" value="Genomic_DNA"/>
</dbReference>
<dbReference type="InterPro" id="IPR016161">
    <property type="entry name" value="Ald_DH/histidinol_DH"/>
</dbReference>
<dbReference type="Proteomes" id="UP000320333">
    <property type="component" value="Unassembled WGS sequence"/>
</dbReference>
<evidence type="ECO:0000313" key="8">
    <source>
        <dbReference type="EMBL" id="TPX76578.1"/>
    </source>
</evidence>